<dbReference type="InterPro" id="IPR036388">
    <property type="entry name" value="WH-like_DNA-bd_sf"/>
</dbReference>
<evidence type="ECO:0000259" key="5">
    <source>
        <dbReference type="PROSITE" id="PS50043"/>
    </source>
</evidence>
<keyword evidence="4" id="KW-1133">Transmembrane helix</keyword>
<feature type="transmembrane region" description="Helical" evidence="4">
    <location>
        <begin position="258"/>
        <end position="291"/>
    </location>
</feature>
<proteinExistence type="predicted"/>
<sequence>MKNDSIRIIMGFSTLCCVNVVCFFPDALAPWASTEWLRTYNMYARPAECISLIAIAAFAFKIPRIIGAAGVGIGYGALFCGLCAPAVLGSAANAPAFAGMLCGIGLAPTMMFWFAFLTKLPERRQAIAQGWQALVGECLFLAVSFFFDAGIAPTCILTAASAACALGANSDGLFAEDGETASSVRTFLNRGKTEWLASCAGYLIASLVYGALVALSRGAAGGAASETASSIGAPIGALFFIIWVKASRNRDYGNVSEWVVAASAAACLLPDSMTVLLFSAFFQITGLLLFSLFIDRLSTIPRAAVACIAIAYGISHLLFFFGLYLPGATGAAEGGQAASQKAAWLACAIGATAFIARTWRANARRVELEDRCRSYERVIEAQQGEIKRRDEESALLRAAAFDGGADREYDTACRLIAKERGLTKRETEILQLLVRGRDVSFICDELYLARNTVKGYTKRIYAKMDIHSKQEAIDAVRRLMARR</sequence>
<evidence type="ECO:0000256" key="4">
    <source>
        <dbReference type="SAM" id="Phobius"/>
    </source>
</evidence>
<comment type="caution">
    <text evidence="6">The sequence shown here is derived from an EMBL/GenBank/DDBJ whole genome shotgun (WGS) entry which is preliminary data.</text>
</comment>
<feature type="transmembrane region" description="Helical" evidence="4">
    <location>
        <begin position="43"/>
        <end position="60"/>
    </location>
</feature>
<keyword evidence="1" id="KW-0805">Transcription regulation</keyword>
<evidence type="ECO:0000256" key="2">
    <source>
        <dbReference type="ARBA" id="ARBA00023125"/>
    </source>
</evidence>
<feature type="transmembrane region" description="Helical" evidence="4">
    <location>
        <begin position="195"/>
        <end position="215"/>
    </location>
</feature>
<dbReference type="PANTHER" id="PTHR44688">
    <property type="entry name" value="DNA-BINDING TRANSCRIPTIONAL ACTIVATOR DEVR_DOSR"/>
    <property type="match status" value="1"/>
</dbReference>
<dbReference type="Pfam" id="PF00196">
    <property type="entry name" value="GerE"/>
    <property type="match status" value="1"/>
</dbReference>
<protein>
    <submittedName>
        <fullName evidence="6">Response regulator transcription factor</fullName>
    </submittedName>
</protein>
<name>A0A943YY60_9ACTN</name>
<keyword evidence="4" id="KW-0812">Transmembrane</keyword>
<dbReference type="PANTHER" id="PTHR44688:SF16">
    <property type="entry name" value="DNA-BINDING TRANSCRIPTIONAL ACTIVATOR DEVR_DOSR"/>
    <property type="match status" value="1"/>
</dbReference>
<feature type="transmembrane region" description="Helical" evidence="4">
    <location>
        <begin position="303"/>
        <end position="322"/>
    </location>
</feature>
<dbReference type="CDD" id="cd06170">
    <property type="entry name" value="LuxR_C_like"/>
    <property type="match status" value="1"/>
</dbReference>
<dbReference type="EMBL" id="JAGZSV010000005">
    <property type="protein sequence ID" value="MBS6940007.1"/>
    <property type="molecule type" value="Genomic_DNA"/>
</dbReference>
<organism evidence="6 7">
    <name type="scientific">Slackia piriformis</name>
    <dbReference type="NCBI Taxonomy" id="626934"/>
    <lineage>
        <taxon>Bacteria</taxon>
        <taxon>Bacillati</taxon>
        <taxon>Actinomycetota</taxon>
        <taxon>Coriobacteriia</taxon>
        <taxon>Eggerthellales</taxon>
        <taxon>Eggerthellaceae</taxon>
        <taxon>Slackia</taxon>
    </lineage>
</organism>
<keyword evidence="4" id="KW-0472">Membrane</keyword>
<dbReference type="PROSITE" id="PS50043">
    <property type="entry name" value="HTH_LUXR_2"/>
    <property type="match status" value="1"/>
</dbReference>
<feature type="transmembrane region" description="Helical" evidence="4">
    <location>
        <begin position="67"/>
        <end position="88"/>
    </location>
</feature>
<keyword evidence="2" id="KW-0238">DNA-binding</keyword>
<dbReference type="InterPro" id="IPR016032">
    <property type="entry name" value="Sig_transdc_resp-reg_C-effctor"/>
</dbReference>
<feature type="transmembrane region" description="Helical" evidence="4">
    <location>
        <begin position="342"/>
        <end position="359"/>
    </location>
</feature>
<dbReference type="SMART" id="SM00421">
    <property type="entry name" value="HTH_LUXR"/>
    <property type="match status" value="1"/>
</dbReference>
<gene>
    <name evidence="6" type="ORF">KH142_00690</name>
</gene>
<keyword evidence="3" id="KW-0804">Transcription</keyword>
<feature type="transmembrane region" description="Helical" evidence="4">
    <location>
        <begin position="94"/>
        <end position="117"/>
    </location>
</feature>
<reference evidence="6" key="1">
    <citation type="submission" date="2021-02" db="EMBL/GenBank/DDBJ databases">
        <title>Infant gut strain persistence is associated with maternal origin, phylogeny, and functional potential including surface adhesion and iron acquisition.</title>
        <authorList>
            <person name="Lou Y.C."/>
        </authorList>
    </citation>
    <scope>NUCLEOTIDE SEQUENCE</scope>
    <source>
        <strain evidence="6">L2_039_000G1_dasL2_039_000G1_concoct_11</strain>
    </source>
</reference>
<evidence type="ECO:0000256" key="3">
    <source>
        <dbReference type="ARBA" id="ARBA00023163"/>
    </source>
</evidence>
<evidence type="ECO:0000313" key="6">
    <source>
        <dbReference type="EMBL" id="MBS6940007.1"/>
    </source>
</evidence>
<dbReference type="GO" id="GO:0006355">
    <property type="term" value="P:regulation of DNA-templated transcription"/>
    <property type="evidence" value="ECO:0007669"/>
    <property type="project" value="InterPro"/>
</dbReference>
<feature type="transmembrane region" description="Helical" evidence="4">
    <location>
        <begin position="12"/>
        <end position="31"/>
    </location>
</feature>
<evidence type="ECO:0000313" key="7">
    <source>
        <dbReference type="Proteomes" id="UP000727506"/>
    </source>
</evidence>
<feature type="transmembrane region" description="Helical" evidence="4">
    <location>
        <begin position="138"/>
        <end position="168"/>
    </location>
</feature>
<dbReference type="SUPFAM" id="SSF46894">
    <property type="entry name" value="C-terminal effector domain of the bipartite response regulators"/>
    <property type="match status" value="1"/>
</dbReference>
<evidence type="ECO:0000256" key="1">
    <source>
        <dbReference type="ARBA" id="ARBA00023015"/>
    </source>
</evidence>
<dbReference type="GO" id="GO:0003677">
    <property type="term" value="F:DNA binding"/>
    <property type="evidence" value="ECO:0007669"/>
    <property type="project" value="UniProtKB-KW"/>
</dbReference>
<dbReference type="PRINTS" id="PR00038">
    <property type="entry name" value="HTHLUXR"/>
</dbReference>
<feature type="transmembrane region" description="Helical" evidence="4">
    <location>
        <begin position="227"/>
        <end position="246"/>
    </location>
</feature>
<dbReference type="Proteomes" id="UP000727506">
    <property type="component" value="Unassembled WGS sequence"/>
</dbReference>
<feature type="domain" description="HTH luxR-type" evidence="5">
    <location>
        <begin position="415"/>
        <end position="480"/>
    </location>
</feature>
<accession>A0A943YY60</accession>
<dbReference type="AlphaFoldDB" id="A0A943YY60"/>
<dbReference type="Gene3D" id="1.10.10.10">
    <property type="entry name" value="Winged helix-like DNA-binding domain superfamily/Winged helix DNA-binding domain"/>
    <property type="match status" value="1"/>
</dbReference>
<dbReference type="InterPro" id="IPR000792">
    <property type="entry name" value="Tscrpt_reg_LuxR_C"/>
</dbReference>